<gene>
    <name evidence="1" type="ORF">THIOM_005565</name>
</gene>
<dbReference type="Proteomes" id="UP000076962">
    <property type="component" value="Unassembled WGS sequence"/>
</dbReference>
<comment type="caution">
    <text evidence="1">The sequence shown here is derived from an EMBL/GenBank/DDBJ whole genome shotgun (WGS) entry which is preliminary data.</text>
</comment>
<sequence length="126" mass="14352">MAEKLVIYLQIDKSASLIDWGGAPQDYGLTELKIGKPVIEQVSFLEGMLTAPHIQVLPFVCVGKKACVEIHIVPVDNDIYVLMFDVTHEHEQQQKMQQQGNDLSILTYRQSQLLERLNSAIFQRKK</sequence>
<evidence type="ECO:0000313" key="1">
    <source>
        <dbReference type="EMBL" id="OAD18831.1"/>
    </source>
</evidence>
<organism evidence="1 2">
    <name type="scientific">Candidatus Thiomargarita nelsonii</name>
    <dbReference type="NCBI Taxonomy" id="1003181"/>
    <lineage>
        <taxon>Bacteria</taxon>
        <taxon>Pseudomonadati</taxon>
        <taxon>Pseudomonadota</taxon>
        <taxon>Gammaproteobacteria</taxon>
        <taxon>Thiotrichales</taxon>
        <taxon>Thiotrichaceae</taxon>
        <taxon>Thiomargarita</taxon>
    </lineage>
</organism>
<name>A0A176RSU4_9GAMM</name>
<protein>
    <submittedName>
        <fullName evidence="1">Cyclase (Adenylyl or guanylyl)</fullName>
    </submittedName>
</protein>
<dbReference type="EMBL" id="LUTY01003070">
    <property type="protein sequence ID" value="OAD18831.1"/>
    <property type="molecule type" value="Genomic_DNA"/>
</dbReference>
<evidence type="ECO:0000313" key="2">
    <source>
        <dbReference type="Proteomes" id="UP000076962"/>
    </source>
</evidence>
<reference evidence="1 2" key="1">
    <citation type="submission" date="2016-05" db="EMBL/GenBank/DDBJ databases">
        <title>Single-cell genome of chain-forming Candidatus Thiomargarita nelsonii and comparison to other large sulfur-oxidizing bacteria.</title>
        <authorList>
            <person name="Winkel M."/>
            <person name="Salman V."/>
            <person name="Woyke T."/>
            <person name="Schulz-Vogt H."/>
            <person name="Richter M."/>
            <person name="Flood B."/>
            <person name="Bailey J."/>
            <person name="Amann R."/>
            <person name="Mussmann M."/>
        </authorList>
    </citation>
    <scope>NUCLEOTIDE SEQUENCE [LARGE SCALE GENOMIC DNA]</scope>
    <source>
        <strain evidence="1 2">THI036</strain>
    </source>
</reference>
<proteinExistence type="predicted"/>
<dbReference type="AlphaFoldDB" id="A0A176RSU4"/>
<keyword evidence="2" id="KW-1185">Reference proteome</keyword>
<accession>A0A176RSU4</accession>